<dbReference type="STRING" id="1385514.N782_17735"/>
<dbReference type="eggNOG" id="COG4221">
    <property type="taxonomic scope" value="Bacteria"/>
</dbReference>
<dbReference type="SUPFAM" id="SSF51735">
    <property type="entry name" value="NAD(P)-binding Rossmann-fold domains"/>
    <property type="match status" value="1"/>
</dbReference>
<dbReference type="Proteomes" id="UP000030147">
    <property type="component" value="Unassembled WGS sequence"/>
</dbReference>
<evidence type="ECO:0000313" key="4">
    <source>
        <dbReference type="EMBL" id="KGP71631.1"/>
    </source>
</evidence>
<gene>
    <name evidence="4" type="ORF">N782_17735</name>
</gene>
<dbReference type="OrthoDB" id="9775296at2"/>
<reference evidence="4 5" key="1">
    <citation type="journal article" date="2015" name="Stand. Genomic Sci.">
        <title>High quality draft genome sequence of the moderately halophilic bacterium Pontibacillus yanchengensis Y32(T) and comparison among Pontibacillus genomes.</title>
        <authorList>
            <person name="Huang J."/>
            <person name="Qiao Z.X."/>
            <person name="Tang J.W."/>
            <person name="Wang G."/>
        </authorList>
    </citation>
    <scope>NUCLEOTIDE SEQUENCE [LARGE SCALE GENOMIC DNA]</scope>
    <source>
        <strain evidence="4 5">Y32</strain>
    </source>
</reference>
<sequence>MAYVGITGASSGLGAELAKAYAANEHHVYLLGRNEDRLLIIQREIQDAGGQADVIVCDVTEPSSVNEGIQQMEQLDVLINNAGIGIFGPVVELDSPDITQMLNTNVKGTIYMTQAALPLLEENGGRVLNIISTAGLRGKVNESVYCASKFAQRGFTESLQKEYENTNIQFTAVYMGGMNTPFWEQSDHVENPSKMKNPADVAAAIFESDDGREEIYIDK</sequence>
<dbReference type="PRINTS" id="PR00081">
    <property type="entry name" value="GDHRDH"/>
</dbReference>
<dbReference type="PANTHER" id="PTHR44196:SF1">
    <property type="entry name" value="DEHYDROGENASE_REDUCTASE SDR FAMILY MEMBER 7B"/>
    <property type="match status" value="1"/>
</dbReference>
<dbReference type="CDD" id="cd05233">
    <property type="entry name" value="SDR_c"/>
    <property type="match status" value="1"/>
</dbReference>
<dbReference type="PRINTS" id="PR00080">
    <property type="entry name" value="SDRFAMILY"/>
</dbReference>
<name>A0A0A2TC13_9BACI</name>
<comment type="caution">
    <text evidence="4">The sequence shown here is derived from an EMBL/GenBank/DDBJ whole genome shotgun (WGS) entry which is preliminary data.</text>
</comment>
<dbReference type="GO" id="GO:0016491">
    <property type="term" value="F:oxidoreductase activity"/>
    <property type="evidence" value="ECO:0007669"/>
    <property type="project" value="UniProtKB-KW"/>
</dbReference>
<comment type="similarity">
    <text evidence="1 3">Belongs to the short-chain dehydrogenases/reductases (SDR) family.</text>
</comment>
<dbReference type="Gene3D" id="3.40.50.720">
    <property type="entry name" value="NAD(P)-binding Rossmann-like Domain"/>
    <property type="match status" value="1"/>
</dbReference>
<evidence type="ECO:0000256" key="2">
    <source>
        <dbReference type="ARBA" id="ARBA00023002"/>
    </source>
</evidence>
<dbReference type="AlphaFoldDB" id="A0A0A2TC13"/>
<accession>A0A0A2TC13</accession>
<evidence type="ECO:0000256" key="1">
    <source>
        <dbReference type="ARBA" id="ARBA00006484"/>
    </source>
</evidence>
<evidence type="ECO:0000256" key="3">
    <source>
        <dbReference type="RuleBase" id="RU000363"/>
    </source>
</evidence>
<organism evidence="4 5">
    <name type="scientific">Pontibacillus yanchengensis Y32</name>
    <dbReference type="NCBI Taxonomy" id="1385514"/>
    <lineage>
        <taxon>Bacteria</taxon>
        <taxon>Bacillati</taxon>
        <taxon>Bacillota</taxon>
        <taxon>Bacilli</taxon>
        <taxon>Bacillales</taxon>
        <taxon>Bacillaceae</taxon>
        <taxon>Pontibacillus</taxon>
    </lineage>
</organism>
<dbReference type="EMBL" id="AVBF01000054">
    <property type="protein sequence ID" value="KGP71631.1"/>
    <property type="molecule type" value="Genomic_DNA"/>
</dbReference>
<dbReference type="InterPro" id="IPR036291">
    <property type="entry name" value="NAD(P)-bd_dom_sf"/>
</dbReference>
<dbReference type="InterPro" id="IPR002347">
    <property type="entry name" value="SDR_fam"/>
</dbReference>
<dbReference type="Pfam" id="PF00106">
    <property type="entry name" value="adh_short"/>
    <property type="match status" value="1"/>
</dbReference>
<evidence type="ECO:0000313" key="5">
    <source>
        <dbReference type="Proteomes" id="UP000030147"/>
    </source>
</evidence>
<protein>
    <submittedName>
        <fullName evidence="4">Short-chain dehydrogenase</fullName>
    </submittedName>
</protein>
<dbReference type="PANTHER" id="PTHR44196">
    <property type="entry name" value="DEHYDROGENASE/REDUCTASE SDR FAMILY MEMBER 7B"/>
    <property type="match status" value="1"/>
</dbReference>
<keyword evidence="2" id="KW-0560">Oxidoreductase</keyword>
<dbReference type="RefSeq" id="WP_036822307.1">
    <property type="nucleotide sequence ID" value="NZ_AVBF01000054.1"/>
</dbReference>
<dbReference type="GO" id="GO:0016020">
    <property type="term" value="C:membrane"/>
    <property type="evidence" value="ECO:0007669"/>
    <property type="project" value="TreeGrafter"/>
</dbReference>
<keyword evidence="5" id="KW-1185">Reference proteome</keyword>
<proteinExistence type="inferred from homology"/>